<accession>A0ABX2EC36</accession>
<organism evidence="1 2">
    <name type="scientific">Winogradskyella litoriviva</name>
    <dbReference type="NCBI Taxonomy" id="1220182"/>
    <lineage>
        <taxon>Bacteria</taxon>
        <taxon>Pseudomonadati</taxon>
        <taxon>Bacteroidota</taxon>
        <taxon>Flavobacteriia</taxon>
        <taxon>Flavobacteriales</taxon>
        <taxon>Flavobacteriaceae</taxon>
        <taxon>Winogradskyella</taxon>
    </lineage>
</organism>
<evidence type="ECO:0000313" key="2">
    <source>
        <dbReference type="Proteomes" id="UP000805085"/>
    </source>
</evidence>
<dbReference type="Proteomes" id="UP000805085">
    <property type="component" value="Unassembled WGS sequence"/>
</dbReference>
<comment type="caution">
    <text evidence="1">The sequence shown here is derived from an EMBL/GenBank/DDBJ whole genome shotgun (WGS) entry which is preliminary data.</text>
</comment>
<protein>
    <submittedName>
        <fullName evidence="1">Uncharacterized protein</fullName>
    </submittedName>
</protein>
<gene>
    <name evidence="1" type="ORF">HNV10_17100</name>
</gene>
<keyword evidence="2" id="KW-1185">Reference proteome</keyword>
<dbReference type="RefSeq" id="WP_173302683.1">
    <property type="nucleotide sequence ID" value="NZ_JABRWQ010000032.1"/>
</dbReference>
<name>A0ABX2EC36_9FLAO</name>
<proteinExistence type="predicted"/>
<reference evidence="1 2" key="1">
    <citation type="journal article" date="2015" name="Int. J. Syst. Evol. Microbiol.">
        <title>Winogradskyella litoriviva sp. nov., isolated from coastal seawater.</title>
        <authorList>
            <person name="Nedashkovskaya O.I."/>
            <person name="Kukhlevskiy A.D."/>
            <person name="Zhukova N.V."/>
            <person name="Kim S.J."/>
            <person name="Rhee S.K."/>
            <person name="Mikhailov V.V."/>
        </authorList>
    </citation>
    <scope>NUCLEOTIDE SEQUENCE [LARGE SCALE GENOMIC DNA]</scope>
    <source>
        <strain evidence="1 2">KMM6491</strain>
    </source>
</reference>
<evidence type="ECO:0000313" key="1">
    <source>
        <dbReference type="EMBL" id="NRD24971.1"/>
    </source>
</evidence>
<dbReference type="EMBL" id="JABRWQ010000032">
    <property type="protein sequence ID" value="NRD24971.1"/>
    <property type="molecule type" value="Genomic_DNA"/>
</dbReference>
<sequence>MGTHIDCIIPKEKEYSVEEIKQKLKSAYDRLKSEFLHLEEYGTFTKKVNENWWISYIPSENGNPEYITGEGDSFNIDIFKKVIHIGCIERFSSLYLNEKNVSAELFKIITELSKEFRTSDEILIGAGGFGETDLIMDMAFNENGDFEQLCGKMTELNGIPASDLTELKNRSWYLKK</sequence>